<protein>
    <submittedName>
        <fullName evidence="1">Uncharacterized protein</fullName>
    </submittedName>
</protein>
<name>A0A1G4Z4F4_9ACTN</name>
<evidence type="ECO:0000313" key="2">
    <source>
        <dbReference type="Proteomes" id="UP000198981"/>
    </source>
</evidence>
<dbReference type="Proteomes" id="UP000198981">
    <property type="component" value="Unassembled WGS sequence"/>
</dbReference>
<evidence type="ECO:0000313" key="1">
    <source>
        <dbReference type="EMBL" id="SCX60559.1"/>
    </source>
</evidence>
<dbReference type="STRING" id="1960309.SAMN03159343_4118"/>
<sequence length="405" mass="43779">MAELTVRIGGDDIALLRRVLGAHGAGAGPAAPHRVVVDAHLAPRKAEIVQLAQVAGIPMLIDPQTYYLQDYQHPGDSWAALPYAEAAIATPADLLNPTRVDQVVATCVEFQLQHGASAILAPYVHIESATDGWLQVQLALWAATHRYLAAQQIHVPVIAVVAMGWRLLHRPTWPAVIEPLATGVEALGVQEIALAASKVDQGAHPAQRLADYLATMHRLARIAPVTAWQQGVLGDVSVAGGAAGYETGIGRRERCDLRVAMTNRRTAPDPNAPRGPRGVFIRQLNRSVPKRTVVAISTDRRLMARVICPDPGCCPMGRESLLGDARTHALISRKTSLLQQQRISRPSWGWNRLAAHADEALDLAARLAATRQRNPAITRIDIGALMATKAVADHHRQALRHRKAA</sequence>
<dbReference type="EMBL" id="FMUH01000009">
    <property type="protein sequence ID" value="SCX60559.1"/>
    <property type="molecule type" value="Genomic_DNA"/>
</dbReference>
<accession>A0A1G4Z4F4</accession>
<dbReference type="AlphaFoldDB" id="A0A1G4Z4F4"/>
<proteinExistence type="predicted"/>
<organism evidence="1 2">
    <name type="scientific">Klenkia marina</name>
    <dbReference type="NCBI Taxonomy" id="1960309"/>
    <lineage>
        <taxon>Bacteria</taxon>
        <taxon>Bacillati</taxon>
        <taxon>Actinomycetota</taxon>
        <taxon>Actinomycetes</taxon>
        <taxon>Geodermatophilales</taxon>
        <taxon>Geodermatophilaceae</taxon>
        <taxon>Klenkia</taxon>
    </lineage>
</organism>
<reference evidence="2" key="1">
    <citation type="submission" date="2016-10" db="EMBL/GenBank/DDBJ databases">
        <authorList>
            <person name="Varghese N."/>
            <person name="Submissions S."/>
        </authorList>
    </citation>
    <scope>NUCLEOTIDE SEQUENCE [LARGE SCALE GENOMIC DNA]</scope>
    <source>
        <strain evidence="2">DSM 45722</strain>
    </source>
</reference>
<keyword evidence="2" id="KW-1185">Reference proteome</keyword>
<gene>
    <name evidence="1" type="ORF">SAMN03159343_4118</name>
</gene>